<reference evidence="1" key="1">
    <citation type="submission" date="2021-06" db="EMBL/GenBank/DDBJ databases">
        <authorList>
            <person name="Kallberg Y."/>
            <person name="Tangrot J."/>
            <person name="Rosling A."/>
        </authorList>
    </citation>
    <scope>NUCLEOTIDE SEQUENCE</scope>
    <source>
        <strain evidence="1">UK204</strain>
    </source>
</reference>
<evidence type="ECO:0000313" key="2">
    <source>
        <dbReference type="Proteomes" id="UP000789570"/>
    </source>
</evidence>
<comment type="caution">
    <text evidence="1">The sequence shown here is derived from an EMBL/GenBank/DDBJ whole genome shotgun (WGS) entry which is preliminary data.</text>
</comment>
<protein>
    <submittedName>
        <fullName evidence="1">1812_t:CDS:1</fullName>
    </submittedName>
</protein>
<dbReference type="Proteomes" id="UP000789570">
    <property type="component" value="Unassembled WGS sequence"/>
</dbReference>
<dbReference type="EMBL" id="CAJVPQ010022667">
    <property type="protein sequence ID" value="CAG8761077.1"/>
    <property type="molecule type" value="Genomic_DNA"/>
</dbReference>
<sequence length="74" mass="8459">ELDNFSMDKTSLEIQNSPYSPLLQEHDHDEEIMCDNEDIIYDSDTDTDSVDSEDFCGASFEDAINDIINKHISQ</sequence>
<organism evidence="1 2">
    <name type="scientific">Funneliformis caledonium</name>
    <dbReference type="NCBI Taxonomy" id="1117310"/>
    <lineage>
        <taxon>Eukaryota</taxon>
        <taxon>Fungi</taxon>
        <taxon>Fungi incertae sedis</taxon>
        <taxon>Mucoromycota</taxon>
        <taxon>Glomeromycotina</taxon>
        <taxon>Glomeromycetes</taxon>
        <taxon>Glomerales</taxon>
        <taxon>Glomeraceae</taxon>
        <taxon>Funneliformis</taxon>
    </lineage>
</organism>
<name>A0A9N9J2R4_9GLOM</name>
<keyword evidence="2" id="KW-1185">Reference proteome</keyword>
<feature type="non-terminal residue" evidence="1">
    <location>
        <position position="1"/>
    </location>
</feature>
<proteinExistence type="predicted"/>
<dbReference type="AlphaFoldDB" id="A0A9N9J2R4"/>
<gene>
    <name evidence="1" type="ORF">FCALED_LOCUS16933</name>
</gene>
<accession>A0A9N9J2R4</accession>
<evidence type="ECO:0000313" key="1">
    <source>
        <dbReference type="EMBL" id="CAG8761077.1"/>
    </source>
</evidence>